<dbReference type="InterPro" id="IPR024079">
    <property type="entry name" value="MetalloPept_cat_dom_sf"/>
</dbReference>
<evidence type="ECO:0000256" key="4">
    <source>
        <dbReference type="ARBA" id="ARBA00022801"/>
    </source>
</evidence>
<organism evidence="7">
    <name type="scientific">Ignavibacterium album</name>
    <dbReference type="NCBI Taxonomy" id="591197"/>
    <lineage>
        <taxon>Bacteria</taxon>
        <taxon>Pseudomonadati</taxon>
        <taxon>Ignavibacteriota</taxon>
        <taxon>Ignavibacteria</taxon>
        <taxon>Ignavibacteriales</taxon>
        <taxon>Ignavibacteriaceae</taxon>
        <taxon>Ignavibacterium</taxon>
    </lineage>
</organism>
<accession>A0A832G6Q7</accession>
<dbReference type="GO" id="GO:0006508">
    <property type="term" value="P:proteolysis"/>
    <property type="evidence" value="ECO:0007669"/>
    <property type="project" value="UniProtKB-KW"/>
</dbReference>
<dbReference type="EMBL" id="DSVI01000007">
    <property type="protein sequence ID" value="HGT47575.1"/>
    <property type="molecule type" value="Genomic_DNA"/>
</dbReference>
<dbReference type="SUPFAM" id="SSF55486">
    <property type="entry name" value="Metalloproteases ('zincins'), catalytic domain"/>
    <property type="match status" value="1"/>
</dbReference>
<dbReference type="NCBIfam" id="NF033823">
    <property type="entry name" value="archmetzin"/>
    <property type="match status" value="1"/>
</dbReference>
<evidence type="ECO:0000256" key="2">
    <source>
        <dbReference type="ARBA" id="ARBA00022670"/>
    </source>
</evidence>
<dbReference type="PANTHER" id="PTHR15910">
    <property type="entry name" value="ARCHAEMETZINCIN"/>
    <property type="match status" value="1"/>
</dbReference>
<dbReference type="GO" id="GO:0008237">
    <property type="term" value="F:metallopeptidase activity"/>
    <property type="evidence" value="ECO:0007669"/>
    <property type="project" value="UniProtKB-KW"/>
</dbReference>
<keyword evidence="3" id="KW-0479">Metal-binding</keyword>
<dbReference type="InterPro" id="IPR012091">
    <property type="entry name" value="Pept_M54_archaemetzncn_arc/bac"/>
</dbReference>
<keyword evidence="2" id="KW-0645">Protease</keyword>
<dbReference type="InterPro" id="IPR012962">
    <property type="entry name" value="Pept_M54_archaemetzincn"/>
</dbReference>
<sequence>MTEITLAPINFSNPDLIDKIIPELKKFLSLPINVYPLKLDLSFAYSIERGQYYSTKILQHILPFSENSYGKFIALVEVDLYIPVFTYVFGEAQLNGKVSLVSLCRLHEEFYSGNSDEKLLIERTIKEILHELGHNFGLIHCKDWDCVMHSSLGIEEVDIKGIDYCRSCKSLIALSK</sequence>
<keyword evidence="5" id="KW-0862">Zinc</keyword>
<proteinExistence type="predicted"/>
<keyword evidence="6" id="KW-0482">Metalloprotease</keyword>
<dbReference type="PIRSF" id="PIRSF005785">
    <property type="entry name" value="Zn-prot_arch"/>
    <property type="match status" value="1"/>
</dbReference>
<dbReference type="AlphaFoldDB" id="A0A832G6Q7"/>
<protein>
    <recommendedName>
        <fullName evidence="8">Zn-dependent protease</fullName>
    </recommendedName>
</protein>
<dbReference type="CDD" id="cd11375">
    <property type="entry name" value="Peptidase_M54"/>
    <property type="match status" value="1"/>
</dbReference>
<comment type="cofactor">
    <cofactor evidence="1">
        <name>Zn(2+)</name>
        <dbReference type="ChEBI" id="CHEBI:29105"/>
    </cofactor>
</comment>
<gene>
    <name evidence="7" type="ORF">ENS56_06045</name>
</gene>
<evidence type="ECO:0000256" key="6">
    <source>
        <dbReference type="ARBA" id="ARBA00023049"/>
    </source>
</evidence>
<reference evidence="7" key="1">
    <citation type="journal article" date="2020" name="mSystems">
        <title>Genome- and Community-Level Interaction Insights into Carbon Utilization and Element Cycling Functions of Hydrothermarchaeota in Hydrothermal Sediment.</title>
        <authorList>
            <person name="Zhou Z."/>
            <person name="Liu Y."/>
            <person name="Xu W."/>
            <person name="Pan J."/>
            <person name="Luo Z.H."/>
            <person name="Li M."/>
        </authorList>
    </citation>
    <scope>NUCLEOTIDE SEQUENCE [LARGE SCALE GENOMIC DNA]</scope>
    <source>
        <strain evidence="7">SpSt-500</strain>
    </source>
</reference>
<dbReference type="Pfam" id="PF07998">
    <property type="entry name" value="Peptidase_M54"/>
    <property type="match status" value="1"/>
</dbReference>
<comment type="caution">
    <text evidence="7">The sequence shown here is derived from an EMBL/GenBank/DDBJ whole genome shotgun (WGS) entry which is preliminary data.</text>
</comment>
<evidence type="ECO:0008006" key="8">
    <source>
        <dbReference type="Google" id="ProtNLM"/>
    </source>
</evidence>
<evidence type="ECO:0000313" key="7">
    <source>
        <dbReference type="EMBL" id="HGT47575.1"/>
    </source>
</evidence>
<keyword evidence="4" id="KW-0378">Hydrolase</keyword>
<dbReference type="Gene3D" id="3.40.390.10">
    <property type="entry name" value="Collagenase (Catalytic Domain)"/>
    <property type="match status" value="1"/>
</dbReference>
<evidence type="ECO:0000256" key="3">
    <source>
        <dbReference type="ARBA" id="ARBA00022723"/>
    </source>
</evidence>
<name>A0A832G6Q7_9BACT</name>
<dbReference type="GO" id="GO:0008270">
    <property type="term" value="F:zinc ion binding"/>
    <property type="evidence" value="ECO:0007669"/>
    <property type="project" value="InterPro"/>
</dbReference>
<dbReference type="PANTHER" id="PTHR15910:SF1">
    <property type="entry name" value="ARCHAEMETZINCIN-2"/>
    <property type="match status" value="1"/>
</dbReference>
<evidence type="ECO:0000256" key="5">
    <source>
        <dbReference type="ARBA" id="ARBA00022833"/>
    </source>
</evidence>
<evidence type="ECO:0000256" key="1">
    <source>
        <dbReference type="ARBA" id="ARBA00001947"/>
    </source>
</evidence>